<feature type="transmembrane region" description="Helical" evidence="1">
    <location>
        <begin position="314"/>
        <end position="334"/>
    </location>
</feature>
<dbReference type="EMBL" id="JBFTEG010000020">
    <property type="protein sequence ID" value="MEX6504139.1"/>
    <property type="molecule type" value="Genomic_DNA"/>
</dbReference>
<protein>
    <submittedName>
        <fullName evidence="2">AbrB family transcriptional regulator</fullName>
    </submittedName>
</protein>
<reference evidence="2 3" key="1">
    <citation type="submission" date="2024-07" db="EMBL/GenBank/DDBJ databases">
        <authorList>
            <person name="Li M."/>
        </authorList>
    </citation>
    <scope>NUCLEOTIDE SEQUENCE [LARGE SCALE GENOMIC DNA]</scope>
    <source>
        <strain evidence="2 3">25A3E</strain>
    </source>
</reference>
<feature type="transmembrane region" description="Helical" evidence="1">
    <location>
        <begin position="260"/>
        <end position="286"/>
    </location>
</feature>
<dbReference type="InterPro" id="IPR017516">
    <property type="entry name" value="AbrB_dup"/>
</dbReference>
<dbReference type="RefSeq" id="WP_369289078.1">
    <property type="nucleotide sequence ID" value="NZ_JBFTEG010000020.1"/>
</dbReference>
<feature type="transmembrane region" description="Helical" evidence="1">
    <location>
        <begin position="85"/>
        <end position="110"/>
    </location>
</feature>
<dbReference type="PIRSF" id="PIRSF038991">
    <property type="entry name" value="Protein_AbrB"/>
    <property type="match status" value="1"/>
</dbReference>
<proteinExistence type="predicted"/>
<feature type="transmembrane region" description="Helical" evidence="1">
    <location>
        <begin position="12"/>
        <end position="33"/>
    </location>
</feature>
<evidence type="ECO:0000313" key="3">
    <source>
        <dbReference type="Proteomes" id="UP001560296"/>
    </source>
</evidence>
<feature type="transmembrane region" description="Helical" evidence="1">
    <location>
        <begin position="182"/>
        <end position="199"/>
    </location>
</feature>
<dbReference type="Proteomes" id="UP001560296">
    <property type="component" value="Unassembled WGS sequence"/>
</dbReference>
<sequence>MPEASRAPARWRGCWATPLVGLAGGGLASLIGWPLPWIIGPLLAVIAARCSGWLIGELPGGRPTGQWLVASGIGLHFTEEVMSQLLAHFAVVLAGACATLLLSLIGIALLRRAGVDRATAFFASMPGGASEMVNLAGRHEAQIARVAAAHSLRLLLVVLLIPALFTWSLPPITPPPPAAMDWAWLALLLPAGALLALLWKRLGQPNPWMLGPLTVCAVASVSFDLQLGLPPGAGQLGQWLIGCALGCHFDRAFFRSAPAFLARILLFTLLAMLGAGLLAGALGWLAGQPSTSLALGMMPGGITELCLTAEALQLSVALVTALQVLRLFLVMFLAEPLFRLWQRRRPLPRLDRDQA</sequence>
<accession>A0ABV3YYI2</accession>
<keyword evidence="1" id="KW-1133">Transmembrane helix</keyword>
<organism evidence="2 3">
    <name type="scientific">Pseudomonas zhanjiangensis</name>
    <dbReference type="NCBI Taxonomy" id="3239015"/>
    <lineage>
        <taxon>Bacteria</taxon>
        <taxon>Pseudomonadati</taxon>
        <taxon>Pseudomonadota</taxon>
        <taxon>Gammaproteobacteria</taxon>
        <taxon>Pseudomonadales</taxon>
        <taxon>Pseudomonadaceae</taxon>
        <taxon>Pseudomonas</taxon>
    </lineage>
</organism>
<dbReference type="PANTHER" id="PTHR38457">
    <property type="entry name" value="REGULATOR ABRB-RELATED"/>
    <property type="match status" value="1"/>
</dbReference>
<dbReference type="PANTHER" id="PTHR38457:SF1">
    <property type="entry name" value="REGULATOR ABRB-RELATED"/>
    <property type="match status" value="1"/>
</dbReference>
<evidence type="ECO:0000313" key="2">
    <source>
        <dbReference type="EMBL" id="MEX6504139.1"/>
    </source>
</evidence>
<dbReference type="NCBIfam" id="TIGR03082">
    <property type="entry name" value="Gneg_AbrB_dup"/>
    <property type="match status" value="2"/>
</dbReference>
<feature type="transmembrane region" description="Helical" evidence="1">
    <location>
        <begin position="152"/>
        <end position="170"/>
    </location>
</feature>
<gene>
    <name evidence="2" type="ORF">AB5S05_18915</name>
</gene>
<comment type="caution">
    <text evidence="2">The sequence shown here is derived from an EMBL/GenBank/DDBJ whole genome shotgun (WGS) entry which is preliminary data.</text>
</comment>
<dbReference type="InterPro" id="IPR007820">
    <property type="entry name" value="AbrB_fam"/>
</dbReference>
<dbReference type="Pfam" id="PF05145">
    <property type="entry name" value="AbrB"/>
    <property type="match status" value="1"/>
</dbReference>
<keyword evidence="1" id="KW-0472">Membrane</keyword>
<keyword evidence="3" id="KW-1185">Reference proteome</keyword>
<evidence type="ECO:0000256" key="1">
    <source>
        <dbReference type="SAM" id="Phobius"/>
    </source>
</evidence>
<keyword evidence="1" id="KW-0812">Transmembrane</keyword>
<name>A0ABV3YYI2_9PSED</name>